<dbReference type="AlphaFoldDB" id="A0A179EX04"/>
<evidence type="ECO:0000313" key="2">
    <source>
        <dbReference type="Proteomes" id="UP000078397"/>
    </source>
</evidence>
<dbReference type="Proteomes" id="UP000078397">
    <property type="component" value="Unassembled WGS sequence"/>
</dbReference>
<protein>
    <submittedName>
        <fullName evidence="1">Uncharacterized protein</fullName>
    </submittedName>
</protein>
<name>A0A179EX04_METCM</name>
<keyword evidence="2" id="KW-1185">Reference proteome</keyword>
<evidence type="ECO:0000313" key="1">
    <source>
        <dbReference type="EMBL" id="OAQ57735.2"/>
    </source>
</evidence>
<proteinExistence type="predicted"/>
<comment type="caution">
    <text evidence="1">The sequence shown here is derived from an EMBL/GenBank/DDBJ whole genome shotgun (WGS) entry which is preliminary data.</text>
</comment>
<accession>A0A179EX04</accession>
<sequence length="45" mass="4894">MLLIVSKCFSPSTSRRSSSASLFIDSTAPDGHHRAWRRTTGNSAT</sequence>
<dbReference type="RefSeq" id="XP_022283900.1">
    <property type="nucleotide sequence ID" value="XM_022429062.1"/>
</dbReference>
<reference evidence="1 2" key="1">
    <citation type="journal article" date="2016" name="PLoS Pathog.">
        <title>Biosynthesis of antibiotic leucinostatins in bio-control fungus Purpureocillium lilacinum and their inhibition on phytophthora revealed by genome mining.</title>
        <authorList>
            <person name="Wang G."/>
            <person name="Liu Z."/>
            <person name="Lin R."/>
            <person name="Li E."/>
            <person name="Mao Z."/>
            <person name="Ling J."/>
            <person name="Yang Y."/>
            <person name="Yin W.B."/>
            <person name="Xie B."/>
        </authorList>
    </citation>
    <scope>NUCLEOTIDE SEQUENCE [LARGE SCALE GENOMIC DNA]</scope>
    <source>
        <strain evidence="1">170</strain>
    </source>
</reference>
<dbReference type="KEGG" id="pchm:VFPPC_17100"/>
<dbReference type="EMBL" id="LSBJ02000015">
    <property type="protein sequence ID" value="OAQ57735.2"/>
    <property type="molecule type" value="Genomic_DNA"/>
</dbReference>
<organism evidence="1 2">
    <name type="scientific">Pochonia chlamydosporia 170</name>
    <dbReference type="NCBI Taxonomy" id="1380566"/>
    <lineage>
        <taxon>Eukaryota</taxon>
        <taxon>Fungi</taxon>
        <taxon>Dikarya</taxon>
        <taxon>Ascomycota</taxon>
        <taxon>Pezizomycotina</taxon>
        <taxon>Sordariomycetes</taxon>
        <taxon>Hypocreomycetidae</taxon>
        <taxon>Hypocreales</taxon>
        <taxon>Clavicipitaceae</taxon>
        <taxon>Pochonia</taxon>
    </lineage>
</organism>
<gene>
    <name evidence="1" type="ORF">VFPPC_17100</name>
</gene>
<dbReference type="GeneID" id="33936333"/>